<protein>
    <submittedName>
        <fullName evidence="7">Prefoldin subunit 2 (inferred by orthology to a C. elegans protein)</fullName>
    </submittedName>
</protein>
<sequence length="110" mass="12923">MSEVREVLVGIAKMSTSANEPQEIVENFQKLREQQQDIANEINKVDEETREHKRVIELLEKMPEDKRCYRVVGDTLVEYHVKDILPELSDNVKSVRVNSIIFSHQIFRLE</sequence>
<evidence type="ECO:0000256" key="4">
    <source>
        <dbReference type="ARBA" id="ARBA00024667"/>
    </source>
</evidence>
<keyword evidence="3" id="KW-0143">Chaperone</keyword>
<evidence type="ECO:0000313" key="7">
    <source>
        <dbReference type="WBParaSite" id="ASIM_0001635701-mRNA-1"/>
    </source>
</evidence>
<dbReference type="Proteomes" id="UP000267096">
    <property type="component" value="Unassembled WGS sequence"/>
</dbReference>
<evidence type="ECO:0000256" key="2">
    <source>
        <dbReference type="ARBA" id="ARBA00011695"/>
    </source>
</evidence>
<comment type="similarity">
    <text evidence="1">Belongs to the prefoldin subunit beta family.</text>
</comment>
<dbReference type="InterPro" id="IPR027235">
    <property type="entry name" value="PFD2"/>
</dbReference>
<accession>A0A0M3K5W6</accession>
<name>A0A0M3K5W6_ANISI</name>
<keyword evidence="6" id="KW-1185">Reference proteome</keyword>
<dbReference type="PANTHER" id="PTHR13303">
    <property type="entry name" value="PREFOLDIN SUBUNIT 2"/>
    <property type="match status" value="1"/>
</dbReference>
<dbReference type="OrthoDB" id="29646at2759"/>
<evidence type="ECO:0000313" key="6">
    <source>
        <dbReference type="Proteomes" id="UP000267096"/>
    </source>
</evidence>
<gene>
    <name evidence="5" type="ORF">ASIM_LOCUS15764</name>
</gene>
<dbReference type="Pfam" id="PF01920">
    <property type="entry name" value="Prefoldin_2"/>
    <property type="match status" value="1"/>
</dbReference>
<reference evidence="5 6" key="2">
    <citation type="submission" date="2018-11" db="EMBL/GenBank/DDBJ databases">
        <authorList>
            <consortium name="Pathogen Informatics"/>
        </authorList>
    </citation>
    <scope>NUCLEOTIDE SEQUENCE [LARGE SCALE GENOMIC DNA]</scope>
</reference>
<dbReference type="GO" id="GO:0016272">
    <property type="term" value="C:prefoldin complex"/>
    <property type="evidence" value="ECO:0007669"/>
    <property type="project" value="InterPro"/>
</dbReference>
<dbReference type="EMBL" id="UYRR01032542">
    <property type="protein sequence ID" value="VDK55974.1"/>
    <property type="molecule type" value="Genomic_DNA"/>
</dbReference>
<dbReference type="AlphaFoldDB" id="A0A0M3K5W6"/>
<dbReference type="SUPFAM" id="SSF46579">
    <property type="entry name" value="Prefoldin"/>
    <property type="match status" value="1"/>
</dbReference>
<dbReference type="InterPro" id="IPR009053">
    <property type="entry name" value="Prefoldin"/>
</dbReference>
<dbReference type="WBParaSite" id="ASIM_0001635701-mRNA-1">
    <property type="protein sequence ID" value="ASIM_0001635701-mRNA-1"/>
    <property type="gene ID" value="ASIM_0001635701"/>
</dbReference>
<organism evidence="7">
    <name type="scientific">Anisakis simplex</name>
    <name type="common">Herring worm</name>
    <dbReference type="NCBI Taxonomy" id="6269"/>
    <lineage>
        <taxon>Eukaryota</taxon>
        <taxon>Metazoa</taxon>
        <taxon>Ecdysozoa</taxon>
        <taxon>Nematoda</taxon>
        <taxon>Chromadorea</taxon>
        <taxon>Rhabditida</taxon>
        <taxon>Spirurina</taxon>
        <taxon>Ascaridomorpha</taxon>
        <taxon>Ascaridoidea</taxon>
        <taxon>Anisakidae</taxon>
        <taxon>Anisakis</taxon>
        <taxon>Anisakis simplex complex</taxon>
    </lineage>
</organism>
<reference evidence="7" key="1">
    <citation type="submission" date="2017-02" db="UniProtKB">
        <authorList>
            <consortium name="WormBaseParasite"/>
        </authorList>
    </citation>
    <scope>IDENTIFICATION</scope>
</reference>
<proteinExistence type="inferred from homology"/>
<dbReference type="GO" id="GO:0051082">
    <property type="term" value="F:unfolded protein binding"/>
    <property type="evidence" value="ECO:0007669"/>
    <property type="project" value="InterPro"/>
</dbReference>
<evidence type="ECO:0000313" key="5">
    <source>
        <dbReference type="EMBL" id="VDK55974.1"/>
    </source>
</evidence>
<evidence type="ECO:0000256" key="1">
    <source>
        <dbReference type="ARBA" id="ARBA00008045"/>
    </source>
</evidence>
<dbReference type="Gene3D" id="1.10.287.370">
    <property type="match status" value="1"/>
</dbReference>
<dbReference type="GO" id="GO:0006457">
    <property type="term" value="P:protein folding"/>
    <property type="evidence" value="ECO:0007669"/>
    <property type="project" value="InterPro"/>
</dbReference>
<dbReference type="InterPro" id="IPR002777">
    <property type="entry name" value="PFD_beta-like"/>
</dbReference>
<comment type="subunit">
    <text evidence="2">Heterohexamer of two PFD-alpha type and four PFD-beta type subunits.</text>
</comment>
<comment type="function">
    <text evidence="4">Binds specifically to cytosolic chaperonin (c-CPN) and transfers target proteins to it. Binds to nascent polypeptide chain and promotes folding in an environment in which there are many competing pathways for nonnative proteins.</text>
</comment>
<evidence type="ECO:0000256" key="3">
    <source>
        <dbReference type="ARBA" id="ARBA00023186"/>
    </source>
</evidence>